<dbReference type="OrthoDB" id="10155970at2759"/>
<keyword evidence="4" id="KW-1185">Reference proteome</keyword>
<dbReference type="AlphaFoldDB" id="A0A7M7MZ67"/>
<reference evidence="4" key="1">
    <citation type="submission" date="2015-02" db="EMBL/GenBank/DDBJ databases">
        <title>Genome sequencing for Strongylocentrotus purpuratus.</title>
        <authorList>
            <person name="Murali S."/>
            <person name="Liu Y."/>
            <person name="Vee V."/>
            <person name="English A."/>
            <person name="Wang M."/>
            <person name="Skinner E."/>
            <person name="Han Y."/>
            <person name="Muzny D.M."/>
            <person name="Worley K.C."/>
            <person name="Gibbs R.A."/>
        </authorList>
    </citation>
    <scope>NUCLEOTIDE SEQUENCE</scope>
</reference>
<feature type="transmembrane region" description="Helical" evidence="2">
    <location>
        <begin position="96"/>
        <end position="118"/>
    </location>
</feature>
<evidence type="ECO:0008006" key="5">
    <source>
        <dbReference type="Google" id="ProtNLM"/>
    </source>
</evidence>
<feature type="region of interest" description="Disordered" evidence="1">
    <location>
        <begin position="140"/>
        <end position="170"/>
    </location>
</feature>
<dbReference type="EnsemblMetazoa" id="XM_030972779">
    <property type="protein sequence ID" value="XP_030828639"/>
    <property type="gene ID" value="LOC115919309"/>
</dbReference>
<keyword evidence="2" id="KW-1133">Transmembrane helix</keyword>
<evidence type="ECO:0000256" key="1">
    <source>
        <dbReference type="SAM" id="MobiDB-lite"/>
    </source>
</evidence>
<evidence type="ECO:0000313" key="4">
    <source>
        <dbReference type="Proteomes" id="UP000007110"/>
    </source>
</evidence>
<dbReference type="Proteomes" id="UP000007110">
    <property type="component" value="Unassembled WGS sequence"/>
</dbReference>
<feature type="compositionally biased region" description="Polar residues" evidence="1">
    <location>
        <begin position="42"/>
        <end position="53"/>
    </location>
</feature>
<evidence type="ECO:0000256" key="2">
    <source>
        <dbReference type="SAM" id="Phobius"/>
    </source>
</evidence>
<dbReference type="GeneID" id="115919309"/>
<keyword evidence="2" id="KW-0472">Membrane</keyword>
<name>A0A7M7MZ67_STRPU</name>
<dbReference type="RefSeq" id="XP_030828639.1">
    <property type="nucleotide sequence ID" value="XM_030972779.1"/>
</dbReference>
<proteinExistence type="predicted"/>
<feature type="transmembrane region" description="Helical" evidence="2">
    <location>
        <begin position="71"/>
        <end position="90"/>
    </location>
</feature>
<organism evidence="3 4">
    <name type="scientific">Strongylocentrotus purpuratus</name>
    <name type="common">Purple sea urchin</name>
    <dbReference type="NCBI Taxonomy" id="7668"/>
    <lineage>
        <taxon>Eukaryota</taxon>
        <taxon>Metazoa</taxon>
        <taxon>Echinodermata</taxon>
        <taxon>Eleutherozoa</taxon>
        <taxon>Echinozoa</taxon>
        <taxon>Echinoidea</taxon>
        <taxon>Euechinoidea</taxon>
        <taxon>Echinacea</taxon>
        <taxon>Camarodonta</taxon>
        <taxon>Echinidea</taxon>
        <taxon>Strongylocentrotidae</taxon>
        <taxon>Strongylocentrotus</taxon>
    </lineage>
</organism>
<evidence type="ECO:0000313" key="3">
    <source>
        <dbReference type="EnsemblMetazoa" id="XP_030828639"/>
    </source>
</evidence>
<protein>
    <recommendedName>
        <fullName evidence="5">Transmembrane protein</fullName>
    </recommendedName>
</protein>
<accession>A0A7M7MZ67</accession>
<dbReference type="InParanoid" id="A0A7M7MZ67"/>
<reference evidence="3" key="2">
    <citation type="submission" date="2021-01" db="UniProtKB">
        <authorList>
            <consortium name="EnsemblMetazoa"/>
        </authorList>
    </citation>
    <scope>IDENTIFICATION</scope>
</reference>
<dbReference type="KEGG" id="spu:115919309"/>
<sequence length="320" mass="34232">MHQIDLQDPERERAIVHSTNQLNVSSLTAGSIGGLSGVSNVGAGSTVQRNPQLSAEERRRRSRYRKKRNRIGLLLIFATLLLFAGLVICVNTKEYVAGAIISVIGVILGSSSMVLCLLTTDSCGRVGTLHGIRERVSSFSRSNRRHSAANDRADVQRSPPRHGDGATASVTNSSLNIHETLVLHPLPPTGNMSGDFLDHLPPPLYETAEILRREDIGVELMVGDVPGAIGGSADYQYYKVSQTDIHHNPLASSSSTNLASSSTAPAVTSHMCEECVQRHLDDGGGGGVQGHAPPPEEQLLLAPAIVVELPTYDEAIAEDR</sequence>
<feature type="region of interest" description="Disordered" evidence="1">
    <location>
        <begin position="42"/>
        <end position="62"/>
    </location>
</feature>
<keyword evidence="2" id="KW-0812">Transmembrane</keyword>